<sequence length="134" mass="15092">MDLHIVDWASLAETRAQLGASFIRILGYFREDGLRSIELIESAMRASDAPAMVMPSHKLKSEARQFGGERLGQLAEDIEMFARQCVETHETPEDYVDRVVLLRPLFNSMMDAIDAETSPLVQRHKGFGTARRVA</sequence>
<dbReference type="EMBL" id="CP053015">
    <property type="protein sequence ID" value="QJQ33637.1"/>
    <property type="molecule type" value="Genomic_DNA"/>
</dbReference>
<accession>A0A6M4AX00</accession>
<feature type="modified residue" description="Phosphohistidine" evidence="2">
    <location>
        <position position="57"/>
    </location>
</feature>
<keyword evidence="2" id="KW-0597">Phosphoprotein</keyword>
<dbReference type="KEGG" id="slan:GV829_07400"/>
<feature type="domain" description="HPt" evidence="3">
    <location>
        <begin position="18"/>
        <end position="113"/>
    </location>
</feature>
<name>A0A6M4AX00_9SPHN</name>
<organism evidence="4 5">
    <name type="scientific">Sphingomonas lacunae</name>
    <dbReference type="NCBI Taxonomy" id="2698828"/>
    <lineage>
        <taxon>Bacteria</taxon>
        <taxon>Pseudomonadati</taxon>
        <taxon>Pseudomonadota</taxon>
        <taxon>Alphaproteobacteria</taxon>
        <taxon>Sphingomonadales</taxon>
        <taxon>Sphingomonadaceae</taxon>
        <taxon>Sphingomonas</taxon>
    </lineage>
</organism>
<evidence type="ECO:0000313" key="4">
    <source>
        <dbReference type="EMBL" id="QJQ33637.1"/>
    </source>
</evidence>
<dbReference type="GO" id="GO:0004672">
    <property type="term" value="F:protein kinase activity"/>
    <property type="evidence" value="ECO:0007669"/>
    <property type="project" value="UniProtKB-ARBA"/>
</dbReference>
<evidence type="ECO:0000313" key="5">
    <source>
        <dbReference type="Proteomes" id="UP000503018"/>
    </source>
</evidence>
<reference evidence="4 5" key="1">
    <citation type="submission" date="2020-01" db="EMBL/GenBank/DDBJ databases">
        <title>Sphingomonas sp. strain CSW-10.</title>
        <authorList>
            <person name="Chen W.-M."/>
        </authorList>
    </citation>
    <scope>NUCLEOTIDE SEQUENCE [LARGE SCALE GENOMIC DNA]</scope>
    <source>
        <strain evidence="4 5">CSW-10</strain>
    </source>
</reference>
<dbReference type="PROSITE" id="PS50894">
    <property type="entry name" value="HPT"/>
    <property type="match status" value="1"/>
</dbReference>
<dbReference type="Proteomes" id="UP000503018">
    <property type="component" value="Chromosome"/>
</dbReference>
<evidence type="ECO:0000256" key="1">
    <source>
        <dbReference type="ARBA" id="ARBA00023012"/>
    </source>
</evidence>
<evidence type="ECO:0000259" key="3">
    <source>
        <dbReference type="PROSITE" id="PS50894"/>
    </source>
</evidence>
<dbReference type="Pfam" id="PF01627">
    <property type="entry name" value="Hpt"/>
    <property type="match status" value="1"/>
</dbReference>
<dbReference type="GO" id="GO:0000160">
    <property type="term" value="P:phosphorelay signal transduction system"/>
    <property type="evidence" value="ECO:0007669"/>
    <property type="project" value="UniProtKB-KW"/>
</dbReference>
<protein>
    <submittedName>
        <fullName evidence="4">Hpt domain-containing protein</fullName>
    </submittedName>
</protein>
<proteinExistence type="predicted"/>
<gene>
    <name evidence="4" type="ORF">GV829_07400</name>
</gene>
<keyword evidence="5" id="KW-1185">Reference proteome</keyword>
<keyword evidence="1" id="KW-0902">Two-component regulatory system</keyword>
<dbReference type="SUPFAM" id="SSF47226">
    <property type="entry name" value="Histidine-containing phosphotransfer domain, HPT domain"/>
    <property type="match status" value="1"/>
</dbReference>
<dbReference type="InterPro" id="IPR036641">
    <property type="entry name" value="HPT_dom_sf"/>
</dbReference>
<dbReference type="AlphaFoldDB" id="A0A6M4AX00"/>
<evidence type="ECO:0000256" key="2">
    <source>
        <dbReference type="PROSITE-ProRule" id="PRU00110"/>
    </source>
</evidence>
<dbReference type="Gene3D" id="1.20.120.160">
    <property type="entry name" value="HPT domain"/>
    <property type="match status" value="1"/>
</dbReference>
<dbReference type="InterPro" id="IPR008207">
    <property type="entry name" value="Sig_transdc_His_kin_Hpt_dom"/>
</dbReference>